<keyword evidence="3" id="KW-0117">Actin capping</keyword>
<dbReference type="InterPro" id="IPR001589">
    <property type="entry name" value="Actinin_actin-bd_CS"/>
</dbReference>
<evidence type="ECO:0000313" key="11">
    <source>
        <dbReference type="EMBL" id="GCB67185.1"/>
    </source>
</evidence>
<comment type="similarity">
    <text evidence="2">Belongs to the spectrin family.</text>
</comment>
<name>A0A401P219_SCYTO</name>
<dbReference type="InterPro" id="IPR001715">
    <property type="entry name" value="CH_dom"/>
</dbReference>
<evidence type="ECO:0000256" key="7">
    <source>
        <dbReference type="ARBA" id="ARBA00023212"/>
    </source>
</evidence>
<keyword evidence="6" id="KW-0009">Actin-binding</keyword>
<dbReference type="GO" id="GO:0005856">
    <property type="term" value="C:cytoskeleton"/>
    <property type="evidence" value="ECO:0007669"/>
    <property type="project" value="UniProtKB-SubCell"/>
</dbReference>
<keyword evidence="7" id="KW-0206">Cytoskeleton</keyword>
<dbReference type="STRING" id="75743.A0A401P219"/>
<dbReference type="Pfam" id="PF00307">
    <property type="entry name" value="CH"/>
    <property type="match status" value="2"/>
</dbReference>
<evidence type="ECO:0000259" key="10">
    <source>
        <dbReference type="PROSITE" id="PS50021"/>
    </source>
</evidence>
<sequence length="1727" mass="201405">MDEEFEKGRIKELQQQRMLVQKKTFTNWINQIFSTNQVNIFITDLFTELKDGVVLISLLEAISGEKLNRPSRGRMRVHYLENNSRAIAFLKTKINVGLIGPENVVDGDRTLILGLIWVIILRFQLATITLDEVNISLKNGTSDNAVQAQYCTGMSVQITPDLINYKQLNPKPWIRNLTNAFDVAEEKLGIPKLLDPEDVAILHPDEKSIMTYVSLYYHYFSKMRQGQTVQKRITKIIHLLKDNEDLKLEYQLLVSDLLQWIKNKVNELNDRHFPNSLAGMQKLVADFKTFRTVEKPPKYQERGVIEAQLFNIKTKLRANNMRQYIPPEGKTLSDIERHWSNLEKSEYEREKALQQEMLRLERLEQLVQKFRKKAMLREAYLTDKRSVLAKQNVSVGSIEEAEAATKRLEAITTDVFAREQRFKALAEMAQVIEKENYHGKAEIVKKQQDVGRRWQDLLQQLHNHRESLKKMLDALTLLRNIDGIYQEIMILQPVVSSSDYGKHLFDVVDMVQKHNLINSQISSHGETLKHINQRADKLQRSSELNAELVQGKLGELNDLYSHLLKLSKARQSKLEQQQQLFEFFRDCEEEESWIYEKWQLVRTATLGRDITQITVSIQKHKVLESEFNCHQSICFSVVRKGQHLYQRSMDGEKEVRRWVTTLQKQWQQLKDELSNRRSRLQAALTIKQYFADVDEAHSWLLEKQPLLQSKDCGKDEASADALLQRHVRLEKEIAAYSGEVKRLGDLAPVAMQQVPLTMCQLGNETVTDHSVDDSPTRKVSKPRRSRSMRRGTTEIQFSSQTKPEEEFNSAAIEDSQKAISSSYASLCQQAKARRRTLQEMAQLYQFYNTCNDFDSWMNDKENGFKTFEPKSDNVEVMQRKYENFLTELAAGKGRLNEINQLVDEFIKNKHSKELQIRAKQQEIHKRWDLMLILKEEKGKELIGTADVKSFLQKCQDTTALLQDKLTLLPLTEISNNKKAVDEERRKLVMSEREIQALETRIEYLIKMAHSIQGTNPAESAAIMEQVSEMEALLQRVKTQASRRKQLLSDASNQQLYHQESKELLLWADTMKDKLNSKEMGFDVGSAENLLKEHSDLLLEINAQKIKFKELHDLGNRVIKTNSAGNVPRMMEKMMGVQVELETAWKERNEKLQEGLELQHFNREADRIEATLSGHEAFLKISDLGDNVDSVSSLLKRHEDFENMLKVTGQRIQGLQDKASRFTQNNRYVNNTVQKRVFLIDDRWNDLNRSSDFRRKRLLQSQKVQEFNRDVAELLMWIDEKYEIASDESYRDPTNILRKLKRHEAVEKEVMANQARVEDLMKTGNNLIQEQYYARDNVKSRLVALGEKWTKLRNKLVERGDKMRQAGQQEQLMELLQDAKAKLEEIEKMLQNSDTGHDLRSSRLLLKEHKWLESDMRELAEKMNGIVNRARKVATDHFDSQSILEQTQKHLEWFESLQNPLGQRKKVLEATVSLYEFYHYSDLELKWIAERIPNATSCNCGKSLDTAQSLLQKHKELQVEVNTHKQQVQKVLEIGKRMIKSEHHTAQGIEGKCKEVQTCWEELEQACDSRRKRLQHSVRFHQFLADASELEAWAAEKLQLVSSEDYGKNEAVTQKLIKNQKALEQQIQDYYGLAEQLHRVSEDLPLRGLITFDMVDETEEQIRKQLKKLRERSTVRMKKLEETLGFHEYLREIGELETWITQQMQTASSEDYGNDYQHVLVMFVFCRM</sequence>
<feature type="domain" description="Calponin-homology (CH)" evidence="10">
    <location>
        <begin position="19"/>
        <end position="124"/>
    </location>
</feature>
<dbReference type="OMA" id="TESHANC"/>
<comment type="caution">
    <text evidence="11">The sequence shown here is derived from an EMBL/GenBank/DDBJ whole genome shotgun (WGS) entry which is preliminary data.</text>
</comment>
<evidence type="ECO:0000256" key="8">
    <source>
        <dbReference type="SAM" id="Coils"/>
    </source>
</evidence>
<feature type="compositionally biased region" description="Basic residues" evidence="9">
    <location>
        <begin position="778"/>
        <end position="789"/>
    </location>
</feature>
<dbReference type="EMBL" id="BFAA01005747">
    <property type="protein sequence ID" value="GCB67185.1"/>
    <property type="molecule type" value="Genomic_DNA"/>
</dbReference>
<feature type="coiled-coil region" evidence="8">
    <location>
        <begin position="1651"/>
        <end position="1682"/>
    </location>
</feature>
<organism evidence="11 12">
    <name type="scientific">Scyliorhinus torazame</name>
    <name type="common">Cloudy catshark</name>
    <name type="synonym">Catulus torazame</name>
    <dbReference type="NCBI Taxonomy" id="75743"/>
    <lineage>
        <taxon>Eukaryota</taxon>
        <taxon>Metazoa</taxon>
        <taxon>Chordata</taxon>
        <taxon>Craniata</taxon>
        <taxon>Vertebrata</taxon>
        <taxon>Chondrichthyes</taxon>
        <taxon>Elasmobranchii</taxon>
        <taxon>Galeomorphii</taxon>
        <taxon>Galeoidea</taxon>
        <taxon>Carcharhiniformes</taxon>
        <taxon>Scyliorhinidae</taxon>
        <taxon>Scyliorhinus</taxon>
    </lineage>
</organism>
<dbReference type="CDD" id="cd00176">
    <property type="entry name" value="SPEC"/>
    <property type="match status" value="9"/>
</dbReference>
<evidence type="ECO:0000256" key="4">
    <source>
        <dbReference type="ARBA" id="ARBA00022490"/>
    </source>
</evidence>
<accession>A0A401P219</accession>
<evidence type="ECO:0000256" key="6">
    <source>
        <dbReference type="ARBA" id="ARBA00023203"/>
    </source>
</evidence>
<reference evidence="11 12" key="1">
    <citation type="journal article" date="2018" name="Nat. Ecol. Evol.">
        <title>Shark genomes provide insights into elasmobranch evolution and the origin of vertebrates.</title>
        <authorList>
            <person name="Hara Y"/>
            <person name="Yamaguchi K"/>
            <person name="Onimaru K"/>
            <person name="Kadota M"/>
            <person name="Koyanagi M"/>
            <person name="Keeley SD"/>
            <person name="Tatsumi K"/>
            <person name="Tanaka K"/>
            <person name="Motone F"/>
            <person name="Kageyama Y"/>
            <person name="Nozu R"/>
            <person name="Adachi N"/>
            <person name="Nishimura O"/>
            <person name="Nakagawa R"/>
            <person name="Tanegashima C"/>
            <person name="Kiyatake I"/>
            <person name="Matsumoto R"/>
            <person name="Murakumo K"/>
            <person name="Nishida K"/>
            <person name="Terakita A"/>
            <person name="Kuratani S"/>
            <person name="Sato K"/>
            <person name="Hyodo S Kuraku.S."/>
        </authorList>
    </citation>
    <scope>NUCLEOTIDE SEQUENCE [LARGE SCALE GENOMIC DNA]</scope>
</reference>
<keyword evidence="4" id="KW-0963">Cytoplasm</keyword>
<dbReference type="SUPFAM" id="SSF46966">
    <property type="entry name" value="Spectrin repeat"/>
    <property type="match status" value="13"/>
</dbReference>
<comment type="subcellular location">
    <subcellularLocation>
        <location evidence="1">Cytoplasm</location>
        <location evidence="1">Cytoskeleton</location>
    </subcellularLocation>
</comment>
<evidence type="ECO:0000256" key="3">
    <source>
        <dbReference type="ARBA" id="ARBA00022467"/>
    </source>
</evidence>
<dbReference type="CDD" id="cd21247">
    <property type="entry name" value="CH_SPTBN5_rpt1"/>
    <property type="match status" value="1"/>
</dbReference>
<dbReference type="GO" id="GO:0051693">
    <property type="term" value="P:actin filament capping"/>
    <property type="evidence" value="ECO:0007669"/>
    <property type="project" value="UniProtKB-KW"/>
</dbReference>
<evidence type="ECO:0000256" key="5">
    <source>
        <dbReference type="ARBA" id="ARBA00022737"/>
    </source>
</evidence>
<feature type="region of interest" description="Disordered" evidence="9">
    <location>
        <begin position="765"/>
        <end position="806"/>
    </location>
</feature>
<dbReference type="PROSITE" id="PS50021">
    <property type="entry name" value="CH"/>
    <property type="match status" value="1"/>
</dbReference>
<evidence type="ECO:0000256" key="1">
    <source>
        <dbReference type="ARBA" id="ARBA00004245"/>
    </source>
</evidence>
<gene>
    <name evidence="11" type="ORF">scyTo_0012111</name>
</gene>
<dbReference type="PROSITE" id="PS00019">
    <property type="entry name" value="ACTININ_1"/>
    <property type="match status" value="1"/>
</dbReference>
<dbReference type="Pfam" id="PF00435">
    <property type="entry name" value="Spectrin"/>
    <property type="match status" value="13"/>
</dbReference>
<dbReference type="SUPFAM" id="SSF47576">
    <property type="entry name" value="Calponin-homology domain, CH-domain"/>
    <property type="match status" value="1"/>
</dbReference>
<dbReference type="InterPro" id="IPR018159">
    <property type="entry name" value="Spectrin/alpha-actinin"/>
</dbReference>
<dbReference type="Gene3D" id="1.10.418.10">
    <property type="entry name" value="Calponin-like domain"/>
    <property type="match status" value="2"/>
</dbReference>
<dbReference type="FunFam" id="1.20.58.60:FF:000145">
    <property type="entry name" value="Spectrin beta chain, non-erythrocytic"/>
    <property type="match status" value="1"/>
</dbReference>
<dbReference type="PANTHER" id="PTHR11915">
    <property type="entry name" value="SPECTRIN/FILAMIN RELATED CYTOSKELETAL PROTEIN"/>
    <property type="match status" value="1"/>
</dbReference>
<dbReference type="Proteomes" id="UP000288216">
    <property type="component" value="Unassembled WGS sequence"/>
</dbReference>
<feature type="coiled-coil region" evidence="8">
    <location>
        <begin position="1365"/>
        <end position="1395"/>
    </location>
</feature>
<dbReference type="InterPro" id="IPR036872">
    <property type="entry name" value="CH_dom_sf"/>
</dbReference>
<keyword evidence="5" id="KW-0677">Repeat</keyword>
<dbReference type="SMART" id="SM00150">
    <property type="entry name" value="SPEC"/>
    <property type="match status" value="13"/>
</dbReference>
<dbReference type="OrthoDB" id="9942256at2759"/>
<evidence type="ECO:0000256" key="9">
    <source>
        <dbReference type="SAM" id="MobiDB-lite"/>
    </source>
</evidence>
<proteinExistence type="inferred from homology"/>
<dbReference type="GO" id="GO:0003779">
    <property type="term" value="F:actin binding"/>
    <property type="evidence" value="ECO:0007669"/>
    <property type="project" value="UniProtKB-KW"/>
</dbReference>
<feature type="compositionally biased region" description="Basic and acidic residues" evidence="9">
    <location>
        <begin position="766"/>
        <end position="776"/>
    </location>
</feature>
<dbReference type="Gene3D" id="1.20.58.60">
    <property type="match status" value="9"/>
</dbReference>
<evidence type="ECO:0000313" key="12">
    <source>
        <dbReference type="Proteomes" id="UP000288216"/>
    </source>
</evidence>
<dbReference type="FunFam" id="1.10.418.10:FF:000089">
    <property type="entry name" value="Spectrin beta chain"/>
    <property type="match status" value="1"/>
</dbReference>
<protein>
    <recommendedName>
        <fullName evidence="10">Calponin-homology (CH) domain-containing protein</fullName>
    </recommendedName>
</protein>
<dbReference type="GO" id="GO:0005737">
    <property type="term" value="C:cytoplasm"/>
    <property type="evidence" value="ECO:0007669"/>
    <property type="project" value="UniProtKB-ARBA"/>
</dbReference>
<dbReference type="SMART" id="SM00033">
    <property type="entry name" value="CH"/>
    <property type="match status" value="1"/>
</dbReference>
<keyword evidence="8" id="KW-0175">Coiled coil</keyword>
<evidence type="ECO:0000256" key="2">
    <source>
        <dbReference type="ARBA" id="ARBA00006826"/>
    </source>
</evidence>
<dbReference type="FunFam" id="1.20.58.60:FF:000007">
    <property type="entry name" value="Spectrin alpha chain non-erythrocytic 1"/>
    <property type="match status" value="1"/>
</dbReference>
<dbReference type="InterPro" id="IPR002017">
    <property type="entry name" value="Spectrin_repeat"/>
</dbReference>
<dbReference type="PROSITE" id="PS00020">
    <property type="entry name" value="ACTININ_2"/>
    <property type="match status" value="1"/>
</dbReference>
<keyword evidence="12" id="KW-1185">Reference proteome</keyword>